<dbReference type="AlphaFoldDB" id="A0A645FZB3"/>
<evidence type="ECO:0000256" key="1">
    <source>
        <dbReference type="SAM" id="MobiDB-lite"/>
    </source>
</evidence>
<proteinExistence type="predicted"/>
<accession>A0A645FZB3</accession>
<dbReference type="EMBL" id="VSSQ01066795">
    <property type="protein sequence ID" value="MPN19266.1"/>
    <property type="molecule type" value="Genomic_DNA"/>
</dbReference>
<comment type="caution">
    <text evidence="2">The sequence shown here is derived from an EMBL/GenBank/DDBJ whole genome shotgun (WGS) entry which is preliminary data.</text>
</comment>
<protein>
    <submittedName>
        <fullName evidence="2">Uncharacterized protein</fullName>
    </submittedName>
</protein>
<sequence>MPQIVAGQCRIGIAFVGHPGQAGIAGISLDVAPGHIQQRPEQCDIACRPLDRNTRRAIYARSAQQIEQYRFRLVAAMVGKQQPFPGYLRKSRIAGIAGSCLDTEAGSAIDRYMTNDERHPQAAAIVAAKGCPAIGIGRQAMMHMHGLQRVTPLRLGEDMQQDDGVTATGQPHRKGGTGRDAGGKHIADPLPQIN</sequence>
<gene>
    <name evidence="2" type="ORF">SDC9_166633</name>
</gene>
<evidence type="ECO:0000313" key="2">
    <source>
        <dbReference type="EMBL" id="MPN19266.1"/>
    </source>
</evidence>
<reference evidence="2" key="1">
    <citation type="submission" date="2019-08" db="EMBL/GenBank/DDBJ databases">
        <authorList>
            <person name="Kucharzyk K."/>
            <person name="Murdoch R.W."/>
            <person name="Higgins S."/>
            <person name="Loffler F."/>
        </authorList>
    </citation>
    <scope>NUCLEOTIDE SEQUENCE</scope>
</reference>
<name>A0A645FZB3_9ZZZZ</name>
<organism evidence="2">
    <name type="scientific">bioreactor metagenome</name>
    <dbReference type="NCBI Taxonomy" id="1076179"/>
    <lineage>
        <taxon>unclassified sequences</taxon>
        <taxon>metagenomes</taxon>
        <taxon>ecological metagenomes</taxon>
    </lineage>
</organism>
<feature type="region of interest" description="Disordered" evidence="1">
    <location>
        <begin position="161"/>
        <end position="194"/>
    </location>
</feature>